<dbReference type="InterPro" id="IPR009057">
    <property type="entry name" value="Homeodomain-like_sf"/>
</dbReference>
<dbReference type="InterPro" id="IPR001647">
    <property type="entry name" value="HTH_TetR"/>
</dbReference>
<dbReference type="NCBIfam" id="NF041196">
    <property type="entry name" value="ScbR_bind_reg"/>
    <property type="match status" value="1"/>
</dbReference>
<keyword evidence="7" id="KW-1185">Reference proteome</keyword>
<dbReference type="GO" id="GO:0003677">
    <property type="term" value="F:DNA binding"/>
    <property type="evidence" value="ECO:0007669"/>
    <property type="project" value="UniProtKB-UniRule"/>
</dbReference>
<evidence type="ECO:0000256" key="4">
    <source>
        <dbReference type="PROSITE-ProRule" id="PRU00335"/>
    </source>
</evidence>
<keyword evidence="2 4" id="KW-0238">DNA-binding</keyword>
<dbReference type="Pfam" id="PF21935">
    <property type="entry name" value="TetR_C_45"/>
    <property type="match status" value="1"/>
</dbReference>
<keyword evidence="1" id="KW-0805">Transcription regulation</keyword>
<feature type="domain" description="HTH tetR-type" evidence="5">
    <location>
        <begin position="8"/>
        <end position="68"/>
    </location>
</feature>
<dbReference type="Gene3D" id="1.10.357.10">
    <property type="entry name" value="Tetracycline Repressor, domain 2"/>
    <property type="match status" value="1"/>
</dbReference>
<name>A0A1T5KYW5_9MICO</name>
<evidence type="ECO:0000313" key="6">
    <source>
        <dbReference type="EMBL" id="SKC68891.1"/>
    </source>
</evidence>
<dbReference type="STRING" id="123320.SAMN06309945_2708"/>
<feature type="DNA-binding region" description="H-T-H motif" evidence="4">
    <location>
        <begin position="31"/>
        <end position="50"/>
    </location>
</feature>
<dbReference type="PANTHER" id="PTHR47506">
    <property type="entry name" value="TRANSCRIPTIONAL REGULATORY PROTEIN"/>
    <property type="match status" value="1"/>
</dbReference>
<dbReference type="Proteomes" id="UP000190857">
    <property type="component" value="Unassembled WGS sequence"/>
</dbReference>
<protein>
    <submittedName>
        <fullName evidence="6">Transcriptional regulator, TetR family</fullName>
    </submittedName>
</protein>
<evidence type="ECO:0000313" key="7">
    <source>
        <dbReference type="Proteomes" id="UP000190857"/>
    </source>
</evidence>
<evidence type="ECO:0000256" key="2">
    <source>
        <dbReference type="ARBA" id="ARBA00023125"/>
    </source>
</evidence>
<dbReference type="SUPFAM" id="SSF48498">
    <property type="entry name" value="Tetracyclin repressor-like, C-terminal domain"/>
    <property type="match status" value="1"/>
</dbReference>
<reference evidence="6 7" key="1">
    <citation type="submission" date="2017-02" db="EMBL/GenBank/DDBJ databases">
        <authorList>
            <person name="Peterson S.W."/>
        </authorList>
    </citation>
    <scope>NUCLEOTIDE SEQUENCE [LARGE SCALE GENOMIC DNA]</scope>
    <source>
        <strain evidence="6 7">VKM Ac-2059</strain>
    </source>
</reference>
<dbReference type="PRINTS" id="PR00455">
    <property type="entry name" value="HTHTETR"/>
</dbReference>
<gene>
    <name evidence="6" type="ORF">SAMN06309945_2708</name>
</gene>
<evidence type="ECO:0000256" key="3">
    <source>
        <dbReference type="ARBA" id="ARBA00023163"/>
    </source>
</evidence>
<dbReference type="InterPro" id="IPR047923">
    <property type="entry name" value="ArpA-like"/>
</dbReference>
<dbReference type="PANTHER" id="PTHR47506:SF3">
    <property type="entry name" value="HTH-TYPE TRANSCRIPTIONAL REGULATOR LMRA"/>
    <property type="match status" value="1"/>
</dbReference>
<dbReference type="EMBL" id="FUZP01000003">
    <property type="protein sequence ID" value="SKC68891.1"/>
    <property type="molecule type" value="Genomic_DNA"/>
</dbReference>
<keyword evidence="3" id="KW-0804">Transcription</keyword>
<accession>A0A1T5KYW5</accession>
<dbReference type="AlphaFoldDB" id="A0A1T5KYW5"/>
<evidence type="ECO:0000256" key="1">
    <source>
        <dbReference type="ARBA" id="ARBA00023015"/>
    </source>
</evidence>
<dbReference type="SUPFAM" id="SSF46689">
    <property type="entry name" value="Homeodomain-like"/>
    <property type="match status" value="1"/>
</dbReference>
<dbReference type="InterPro" id="IPR054126">
    <property type="entry name" value="CprB_TetR_C"/>
</dbReference>
<dbReference type="PROSITE" id="PS50977">
    <property type="entry name" value="HTH_TETR_2"/>
    <property type="match status" value="1"/>
</dbReference>
<dbReference type="InterPro" id="IPR036271">
    <property type="entry name" value="Tet_transcr_reg_TetR-rel_C_sf"/>
</dbReference>
<dbReference type="RefSeq" id="WP_079728719.1">
    <property type="nucleotide sequence ID" value="NZ_FUZP01000003.1"/>
</dbReference>
<organism evidence="6 7">
    <name type="scientific">Okibacterium fritillariae</name>
    <dbReference type="NCBI Taxonomy" id="123320"/>
    <lineage>
        <taxon>Bacteria</taxon>
        <taxon>Bacillati</taxon>
        <taxon>Actinomycetota</taxon>
        <taxon>Actinomycetes</taxon>
        <taxon>Micrococcales</taxon>
        <taxon>Microbacteriaceae</taxon>
        <taxon>Okibacterium</taxon>
    </lineage>
</organism>
<evidence type="ECO:0000259" key="5">
    <source>
        <dbReference type="PROSITE" id="PS50977"/>
    </source>
</evidence>
<dbReference type="OrthoDB" id="3237195at2"/>
<proteinExistence type="predicted"/>
<sequence>MPKQERARATRQAIVEAAGVVFARSSYASAKLSEIITEAGVTQGALYFHFESKHALALELILQQHELCVAAGAELLSDDMPGAEGLVRLTHTFAQQLRTLPIVQAGIRLSTESAGYFPEHARAPYEFWIAQSAEHLRKAIAEGDVSPRIEVDSIARFVVESFTGTQMVSAVFDDWARLDNRITNMWDIIFAAIGCPDSRDHLLAVPRLVHGDGAPPSI</sequence>
<dbReference type="Pfam" id="PF00440">
    <property type="entry name" value="TetR_N"/>
    <property type="match status" value="1"/>
</dbReference>